<accession>A0ABT9HA50</accession>
<organism evidence="2 3">
    <name type="scientific">Qipengyuania benthica</name>
    <dbReference type="NCBI Taxonomy" id="3067651"/>
    <lineage>
        <taxon>Bacteria</taxon>
        <taxon>Pseudomonadati</taxon>
        <taxon>Pseudomonadota</taxon>
        <taxon>Alphaproteobacteria</taxon>
        <taxon>Sphingomonadales</taxon>
        <taxon>Erythrobacteraceae</taxon>
        <taxon>Qipengyuania</taxon>
    </lineage>
</organism>
<protein>
    <recommendedName>
        <fullName evidence="4">Lipoprotein</fullName>
    </recommendedName>
</protein>
<reference evidence="2 3" key="1">
    <citation type="submission" date="2023-08" db="EMBL/GenBank/DDBJ databases">
        <title>genomic of DY56.</title>
        <authorList>
            <person name="Wang Y."/>
        </authorList>
    </citation>
    <scope>NUCLEOTIDE SEQUENCE [LARGE SCALE GENOMIC DNA]</scope>
    <source>
        <strain evidence="2 3">DY56-A-20</strain>
    </source>
</reference>
<evidence type="ECO:0000256" key="1">
    <source>
        <dbReference type="SAM" id="SignalP"/>
    </source>
</evidence>
<comment type="caution">
    <text evidence="2">The sequence shown here is derived from an EMBL/GenBank/DDBJ whole genome shotgun (WGS) entry which is preliminary data.</text>
</comment>
<dbReference type="PROSITE" id="PS51257">
    <property type="entry name" value="PROKAR_LIPOPROTEIN"/>
    <property type="match status" value="1"/>
</dbReference>
<dbReference type="RefSeq" id="WP_305929812.1">
    <property type="nucleotide sequence ID" value="NZ_JAVAIL010000002.1"/>
</dbReference>
<feature type="signal peptide" evidence="1">
    <location>
        <begin position="1"/>
        <end position="20"/>
    </location>
</feature>
<evidence type="ECO:0000313" key="2">
    <source>
        <dbReference type="EMBL" id="MDP4539695.1"/>
    </source>
</evidence>
<gene>
    <name evidence="2" type="ORF">Q9K01_08685</name>
</gene>
<feature type="chain" id="PRO_5045762598" description="Lipoprotein" evidence="1">
    <location>
        <begin position="21"/>
        <end position="56"/>
    </location>
</feature>
<name>A0ABT9HA50_9SPHN</name>
<evidence type="ECO:0000313" key="3">
    <source>
        <dbReference type="Proteomes" id="UP001235664"/>
    </source>
</evidence>
<evidence type="ECO:0008006" key="4">
    <source>
        <dbReference type="Google" id="ProtNLM"/>
    </source>
</evidence>
<proteinExistence type="predicted"/>
<keyword evidence="3" id="KW-1185">Reference proteome</keyword>
<dbReference type="EMBL" id="JAVAIL010000002">
    <property type="protein sequence ID" value="MDP4539695.1"/>
    <property type="molecule type" value="Genomic_DNA"/>
</dbReference>
<keyword evidence="1" id="KW-0732">Signal</keyword>
<dbReference type="Proteomes" id="UP001235664">
    <property type="component" value="Unassembled WGS sequence"/>
</dbReference>
<sequence length="56" mass="5365">MKKPALAAAALAAFATSGCAALLGAGAGAAAVTCAPDDVDCVEEVENEAEDVADDI</sequence>